<proteinExistence type="predicted"/>
<evidence type="ECO:0000313" key="2">
    <source>
        <dbReference type="Proteomes" id="UP000053825"/>
    </source>
</evidence>
<organism evidence="1 2">
    <name type="scientific">Habropoda laboriosa</name>
    <dbReference type="NCBI Taxonomy" id="597456"/>
    <lineage>
        <taxon>Eukaryota</taxon>
        <taxon>Metazoa</taxon>
        <taxon>Ecdysozoa</taxon>
        <taxon>Arthropoda</taxon>
        <taxon>Hexapoda</taxon>
        <taxon>Insecta</taxon>
        <taxon>Pterygota</taxon>
        <taxon>Neoptera</taxon>
        <taxon>Endopterygota</taxon>
        <taxon>Hymenoptera</taxon>
        <taxon>Apocrita</taxon>
        <taxon>Aculeata</taxon>
        <taxon>Apoidea</taxon>
        <taxon>Anthophila</taxon>
        <taxon>Apidae</taxon>
        <taxon>Habropoda</taxon>
    </lineage>
</organism>
<evidence type="ECO:0000313" key="1">
    <source>
        <dbReference type="EMBL" id="KOC64458.1"/>
    </source>
</evidence>
<keyword evidence="2" id="KW-1185">Reference proteome</keyword>
<dbReference type="EMBL" id="KQ414669">
    <property type="protein sequence ID" value="KOC64458.1"/>
    <property type="molecule type" value="Genomic_DNA"/>
</dbReference>
<dbReference type="Proteomes" id="UP000053825">
    <property type="component" value="Unassembled WGS sequence"/>
</dbReference>
<accession>A0A0L7R0T7</accession>
<sequence>MIYWKHVAPAQARYESALVCVFSAHFSMQQARERNSDSTAVPNNNLLKCS</sequence>
<name>A0A0L7R0T7_9HYME</name>
<reference evidence="1 2" key="1">
    <citation type="submission" date="2015-07" db="EMBL/GenBank/DDBJ databases">
        <title>The genome of Habropoda laboriosa.</title>
        <authorList>
            <person name="Pan H."/>
            <person name="Kapheim K."/>
        </authorList>
    </citation>
    <scope>NUCLEOTIDE SEQUENCE [LARGE SCALE GENOMIC DNA]</scope>
    <source>
        <strain evidence="1">0110345459</strain>
    </source>
</reference>
<dbReference type="AlphaFoldDB" id="A0A0L7R0T7"/>
<protein>
    <submittedName>
        <fullName evidence="1">Uncharacterized protein</fullName>
    </submittedName>
</protein>
<gene>
    <name evidence="1" type="ORF">WH47_01042</name>
</gene>